<reference evidence="3" key="1">
    <citation type="journal article" date="2021" name="Front. Microbiol.">
        <title>Comprehensive Comparative Genomics and Phenotyping of Methylobacterium Species.</title>
        <authorList>
            <person name="Alessa O."/>
            <person name="Ogura Y."/>
            <person name="Fujitani Y."/>
            <person name="Takami H."/>
            <person name="Hayashi T."/>
            <person name="Sahin N."/>
            <person name="Tani A."/>
        </authorList>
    </citation>
    <scope>NUCLEOTIDE SEQUENCE</scope>
    <source>
        <strain evidence="3">KCTC 52305</strain>
    </source>
</reference>
<feature type="coiled-coil region" evidence="1">
    <location>
        <begin position="75"/>
        <end position="128"/>
    </location>
</feature>
<evidence type="ECO:0000259" key="2">
    <source>
        <dbReference type="Pfam" id="PF10145"/>
    </source>
</evidence>
<dbReference type="Proteomes" id="UP001055167">
    <property type="component" value="Unassembled WGS sequence"/>
</dbReference>
<proteinExistence type="predicted"/>
<accession>A0ABQ4R2A1</accession>
<evidence type="ECO:0000313" key="4">
    <source>
        <dbReference type="Proteomes" id="UP001055167"/>
    </source>
</evidence>
<feature type="domain" description="Phage tail tape measure protein" evidence="2">
    <location>
        <begin position="269"/>
        <end position="465"/>
    </location>
</feature>
<dbReference type="EMBL" id="BPQH01000012">
    <property type="protein sequence ID" value="GJD51085.1"/>
    <property type="molecule type" value="Genomic_DNA"/>
</dbReference>
<name>A0ABQ4R2A1_9HYPH</name>
<dbReference type="Pfam" id="PF10145">
    <property type="entry name" value="PhageMin_Tail"/>
    <property type="match status" value="1"/>
</dbReference>
<protein>
    <recommendedName>
        <fullName evidence="2">Phage tail tape measure protein domain-containing protein</fullName>
    </recommendedName>
</protein>
<keyword evidence="4" id="KW-1185">Reference proteome</keyword>
<evidence type="ECO:0000313" key="3">
    <source>
        <dbReference type="EMBL" id="GJD51085.1"/>
    </source>
</evidence>
<organism evidence="3 4">
    <name type="scientific">Methylobacterium crusticola</name>
    <dbReference type="NCBI Taxonomy" id="1697972"/>
    <lineage>
        <taxon>Bacteria</taxon>
        <taxon>Pseudomonadati</taxon>
        <taxon>Pseudomonadota</taxon>
        <taxon>Alphaproteobacteria</taxon>
        <taxon>Hyphomicrobiales</taxon>
        <taxon>Methylobacteriaceae</taxon>
        <taxon>Methylobacterium</taxon>
    </lineage>
</organism>
<evidence type="ECO:0000256" key="1">
    <source>
        <dbReference type="SAM" id="Coils"/>
    </source>
</evidence>
<gene>
    <name evidence="3" type="ORF">OPKNFCMD_3836</name>
</gene>
<dbReference type="InterPro" id="IPR010090">
    <property type="entry name" value="Phage_tape_meas"/>
</dbReference>
<sequence>MGRIIEAKAVISAEDRTGAVFDKIGKKLQGLGKGAKASAEIERLSGRLGGLQRQMQAFDKVRGVESSLASSRMAMRQAQGEAKRLASALDSARASAKTLKTPEATASVKQLERQLRGAETAARATEAAFARQAASFKSARQEMNSFGVPVTSAVGHQKALRSAIESTSAALDKQMRMDRLATRGAADAKRTRLARRDEEVARRAEILERRQGRRDAIKGAAGMAGLAAVHKAEHFGAHALHTYQEFDSERRFGQIVMGLSDAEQKPLVDQAIHMGGSTRYNDVQVLEAQRELAARGLKRDQVMGLMSPAADLGMATDLRLPDAVKQMEGALFGFKKPMATLQEAMESARQTADAQVKAAKISGMTPDDISQAYKYGATPARMAGLSEQTLLGFAGISKKANMGGQESGTAFRALVANALKPTRGAKEAMLANGLDYKNYQKNPDKIDLDAFVKTVAAQYGVKLDKDTRGGLGKIFSDKGMIGDPSKFTPAVMKLLSDNLGGDDAKSKKSIAGLANRFRDASMWGVDTDRLVQDLMKAIPGNPALANAIFGSKQGARIANALGDPETFKHLIEELLSHSQGYAKTVADARMAGFDGAVKRLQGATTNAETKLGRAWDDDGKGGILTSLTDKAGHLVQSFAELSNGAAQLTSGVLGAASVFLGIKSAGLTASALGFGGPAAAAAAGLSTAGAGVAIGAGVAAYSTAEQLPKAVAERRVDPATGGALDENPMADLGPWIKETWRSLFGGGQTLPVEVKSWGDAKGNLGERGALGAASGAGADLSGQSTILGNTLEKALGSFEAKMGKPLEANVKPDQIQANVKPDQVTAKIEGQAQVNVTVKIDGPGAVSGLSATSSGNIRANAGFRSGAMSMPQAAGNPGGI</sequence>
<dbReference type="NCBIfam" id="TIGR01760">
    <property type="entry name" value="tape_meas_TP901"/>
    <property type="match status" value="1"/>
</dbReference>
<dbReference type="RefSeq" id="WP_128562122.1">
    <property type="nucleotide sequence ID" value="NZ_BPQH01000012.1"/>
</dbReference>
<keyword evidence="1" id="KW-0175">Coiled coil</keyword>
<reference evidence="3" key="2">
    <citation type="submission" date="2021-08" db="EMBL/GenBank/DDBJ databases">
        <authorList>
            <person name="Tani A."/>
            <person name="Ola A."/>
            <person name="Ogura Y."/>
            <person name="Katsura K."/>
            <person name="Hayashi T."/>
        </authorList>
    </citation>
    <scope>NUCLEOTIDE SEQUENCE</scope>
    <source>
        <strain evidence="3">KCTC 52305</strain>
    </source>
</reference>
<comment type="caution">
    <text evidence="3">The sequence shown here is derived from an EMBL/GenBank/DDBJ whole genome shotgun (WGS) entry which is preliminary data.</text>
</comment>